<feature type="transmembrane region" description="Helical" evidence="8">
    <location>
        <begin position="85"/>
        <end position="110"/>
    </location>
</feature>
<evidence type="ECO:0000256" key="5">
    <source>
        <dbReference type="ARBA" id="ARBA00022989"/>
    </source>
</evidence>
<dbReference type="PANTHER" id="PTHR45755">
    <property type="match status" value="1"/>
</dbReference>
<dbReference type="Pfam" id="PF01545">
    <property type="entry name" value="Cation_efflux"/>
    <property type="match status" value="1"/>
</dbReference>
<reference evidence="10 11" key="2">
    <citation type="journal article" date="2016" name="Microb. Ecol.">
        <title>Genome Characteristics of a Novel Type I Methanotroph (Sn10-6) Isolated from a Flooded Indian Rice Field.</title>
        <authorList>
            <person name="Rahalkar M.C."/>
            <person name="Pandit P.S."/>
            <person name="Dhakephalkar P.K."/>
            <person name="Pore S."/>
            <person name="Arora P."/>
            <person name="Kapse N."/>
        </authorList>
    </citation>
    <scope>NUCLEOTIDE SEQUENCE [LARGE SCALE GENOMIC DNA]</scope>
    <source>
        <strain evidence="10 11">Sn10-6</strain>
    </source>
</reference>
<keyword evidence="2" id="KW-0813">Transport</keyword>
<keyword evidence="7 8" id="KW-0472">Membrane</keyword>
<dbReference type="InterPro" id="IPR045316">
    <property type="entry name" value="Msc2-like"/>
</dbReference>
<proteinExistence type="predicted"/>
<dbReference type="OrthoDB" id="271709at2"/>
<dbReference type="NCBIfam" id="NF033827">
    <property type="entry name" value="CDF_efflux_DmeF"/>
    <property type="match status" value="1"/>
</dbReference>
<dbReference type="RefSeq" id="WP_045778101.1">
    <property type="nucleotide sequence ID" value="NZ_LAJX01000021.1"/>
</dbReference>
<dbReference type="AlphaFoldDB" id="A0A0F3IQ60"/>
<evidence type="ECO:0000256" key="6">
    <source>
        <dbReference type="ARBA" id="ARBA00023065"/>
    </source>
</evidence>
<feature type="transmembrane region" description="Helical" evidence="8">
    <location>
        <begin position="209"/>
        <end position="228"/>
    </location>
</feature>
<keyword evidence="4" id="KW-0862">Zinc</keyword>
<comment type="subcellular location">
    <subcellularLocation>
        <location evidence="1">Membrane</location>
        <topology evidence="1">Multi-pass membrane protein</topology>
    </subcellularLocation>
</comment>
<feature type="transmembrane region" description="Helical" evidence="8">
    <location>
        <begin position="185"/>
        <end position="203"/>
    </location>
</feature>
<dbReference type="GO" id="GO:0005385">
    <property type="term" value="F:zinc ion transmembrane transporter activity"/>
    <property type="evidence" value="ECO:0007669"/>
    <property type="project" value="InterPro"/>
</dbReference>
<evidence type="ECO:0000256" key="3">
    <source>
        <dbReference type="ARBA" id="ARBA00022692"/>
    </source>
</evidence>
<evidence type="ECO:0000313" key="11">
    <source>
        <dbReference type="Proteomes" id="UP000033684"/>
    </source>
</evidence>
<dbReference type="InterPro" id="IPR058533">
    <property type="entry name" value="Cation_efflux_TM"/>
</dbReference>
<keyword evidence="5 8" id="KW-1133">Transmembrane helix</keyword>
<dbReference type="Gene3D" id="1.20.1510.10">
    <property type="entry name" value="Cation efflux protein transmembrane domain"/>
    <property type="match status" value="1"/>
</dbReference>
<dbReference type="PANTHER" id="PTHR45755:SF4">
    <property type="entry name" value="ZINC TRANSPORTER 7"/>
    <property type="match status" value="1"/>
</dbReference>
<evidence type="ECO:0000313" key="10">
    <source>
        <dbReference type="EMBL" id="KJV07709.1"/>
    </source>
</evidence>
<keyword evidence="4" id="KW-0864">Zinc transport</keyword>
<dbReference type="NCBIfam" id="TIGR01297">
    <property type="entry name" value="CDF"/>
    <property type="match status" value="1"/>
</dbReference>
<dbReference type="Proteomes" id="UP000033684">
    <property type="component" value="Unassembled WGS sequence"/>
</dbReference>
<keyword evidence="6" id="KW-0406">Ion transport</keyword>
<feature type="transmembrane region" description="Helical" evidence="8">
    <location>
        <begin position="29"/>
        <end position="50"/>
    </location>
</feature>
<evidence type="ECO:0000256" key="7">
    <source>
        <dbReference type="ARBA" id="ARBA00023136"/>
    </source>
</evidence>
<protein>
    <submittedName>
        <fullName evidence="10">Cation transporter</fullName>
    </submittedName>
</protein>
<accession>A0A0F3IQ60</accession>
<dbReference type="GO" id="GO:0006882">
    <property type="term" value="P:intracellular zinc ion homeostasis"/>
    <property type="evidence" value="ECO:0007669"/>
    <property type="project" value="InterPro"/>
</dbReference>
<dbReference type="InterPro" id="IPR027469">
    <property type="entry name" value="Cation_efflux_TMD_sf"/>
</dbReference>
<dbReference type="SUPFAM" id="SSF161111">
    <property type="entry name" value="Cation efflux protein transmembrane domain-like"/>
    <property type="match status" value="1"/>
</dbReference>
<feature type="domain" description="Cation efflux protein transmembrane" evidence="9">
    <location>
        <begin position="30"/>
        <end position="243"/>
    </location>
</feature>
<dbReference type="InterPro" id="IPR002524">
    <property type="entry name" value="Cation_efflux"/>
</dbReference>
<sequence>MHSQMLESLQHAHDFAVINKKGERRTRQVLVLTFLTMCAEIAAGIVFGSMALLADGWHMGTHVAAFFITVFAYRYSRLHADDGTFAFGAGKVGVLGGFASSVALGVVALMMILESIERLVKPMPIHFDEAILVACFGLLINVICALLLKDDHHHHEHHHTHHKHKYEHNHLHDHDHHHHDHNLKAAYAHVLADAFTSILAIIALCAGKYYGWVLLDPVMGIVGALVITRWSYVLMKESSPVLIDESIATRYKNAITEQIESDADNRIADLHIWRVGPGHFAVIISLVSHTPKPPAYYKALLQSFVKFDGVNKLSHITVEVNECLVRVWSRL</sequence>
<dbReference type="GO" id="GO:0016020">
    <property type="term" value="C:membrane"/>
    <property type="evidence" value="ECO:0007669"/>
    <property type="project" value="UniProtKB-SubCell"/>
</dbReference>
<feature type="transmembrane region" description="Helical" evidence="8">
    <location>
        <begin position="56"/>
        <end position="73"/>
    </location>
</feature>
<dbReference type="EMBL" id="LAJX01000021">
    <property type="protein sequence ID" value="KJV07709.1"/>
    <property type="molecule type" value="Genomic_DNA"/>
</dbReference>
<reference evidence="11" key="1">
    <citation type="submission" date="2015-03" db="EMBL/GenBank/DDBJ databases">
        <title>Draft genome sequence of a novel methanotroph (Sn10-6) isolated from flooded ricefield rhizosphere in India.</title>
        <authorList>
            <person name="Pandit P.S."/>
            <person name="Pore S.D."/>
            <person name="Arora P."/>
            <person name="Kapse N.G."/>
            <person name="Dhakephalkar P.K."/>
            <person name="Rahalkar M.C."/>
        </authorList>
    </citation>
    <scope>NUCLEOTIDE SEQUENCE [LARGE SCALE GENOMIC DNA]</scope>
    <source>
        <strain evidence="11">Sn10-6</strain>
    </source>
</reference>
<evidence type="ECO:0000256" key="4">
    <source>
        <dbReference type="ARBA" id="ARBA00022906"/>
    </source>
</evidence>
<evidence type="ECO:0000259" key="9">
    <source>
        <dbReference type="Pfam" id="PF01545"/>
    </source>
</evidence>
<feature type="transmembrane region" description="Helical" evidence="8">
    <location>
        <begin position="130"/>
        <end position="148"/>
    </location>
</feature>
<comment type="caution">
    <text evidence="10">The sequence shown here is derived from an EMBL/GenBank/DDBJ whole genome shotgun (WGS) entry which is preliminary data.</text>
</comment>
<gene>
    <name evidence="10" type="ORF">VZ94_02955</name>
</gene>
<evidence type="ECO:0000256" key="2">
    <source>
        <dbReference type="ARBA" id="ARBA00022448"/>
    </source>
</evidence>
<dbReference type="PATRIC" id="fig|1632867.3.peg.2460"/>
<name>A0A0F3IQ60_9GAMM</name>
<organism evidence="10 11">
    <name type="scientific">Methylocucumis oryzae</name>
    <dbReference type="NCBI Taxonomy" id="1632867"/>
    <lineage>
        <taxon>Bacteria</taxon>
        <taxon>Pseudomonadati</taxon>
        <taxon>Pseudomonadota</taxon>
        <taxon>Gammaproteobacteria</taxon>
        <taxon>Methylococcales</taxon>
        <taxon>Methylococcaceae</taxon>
        <taxon>Methylocucumis</taxon>
    </lineage>
</organism>
<keyword evidence="3 8" id="KW-0812">Transmembrane</keyword>
<evidence type="ECO:0000256" key="8">
    <source>
        <dbReference type="SAM" id="Phobius"/>
    </source>
</evidence>
<keyword evidence="11" id="KW-1185">Reference proteome</keyword>
<evidence type="ECO:0000256" key="1">
    <source>
        <dbReference type="ARBA" id="ARBA00004141"/>
    </source>
</evidence>